<sequence>AFQQTFNAGKPIAPGFGTRAAPSAAPVSSAEIQAFFALVSQVNQQVASGQLSAADANKQLAADANKQLAAAFQQTFNAGKPIAPGFGTRAISSAAPVSSAAIQAYLDLVKQIHQQVASGQISAADANKQLAAAFQQTFNGGKPIAPGFGTRAAPSAALVSSAG</sequence>
<feature type="non-terminal residue" evidence="1">
    <location>
        <position position="163"/>
    </location>
</feature>
<dbReference type="EMBL" id="CAJNOR010020887">
    <property type="protein sequence ID" value="CAF1690891.1"/>
    <property type="molecule type" value="Genomic_DNA"/>
</dbReference>
<accession>A0A816HXQ7</accession>
<proteinExistence type="predicted"/>
<reference evidence="1" key="1">
    <citation type="submission" date="2021-02" db="EMBL/GenBank/DDBJ databases">
        <authorList>
            <person name="Nowell W R."/>
        </authorList>
    </citation>
    <scope>NUCLEOTIDE SEQUENCE</scope>
</reference>
<feature type="non-terminal residue" evidence="1">
    <location>
        <position position="1"/>
    </location>
</feature>
<gene>
    <name evidence="1" type="ORF">XAT740_LOCUS63943</name>
</gene>
<dbReference type="AlphaFoldDB" id="A0A816HXQ7"/>
<comment type="caution">
    <text evidence="1">The sequence shown here is derived from an EMBL/GenBank/DDBJ whole genome shotgun (WGS) entry which is preliminary data.</text>
</comment>
<evidence type="ECO:0000313" key="1">
    <source>
        <dbReference type="EMBL" id="CAF1690891.1"/>
    </source>
</evidence>
<dbReference type="Proteomes" id="UP000663828">
    <property type="component" value="Unassembled WGS sequence"/>
</dbReference>
<organism evidence="1 2">
    <name type="scientific">Adineta ricciae</name>
    <name type="common">Rotifer</name>
    <dbReference type="NCBI Taxonomy" id="249248"/>
    <lineage>
        <taxon>Eukaryota</taxon>
        <taxon>Metazoa</taxon>
        <taxon>Spiralia</taxon>
        <taxon>Gnathifera</taxon>
        <taxon>Rotifera</taxon>
        <taxon>Eurotatoria</taxon>
        <taxon>Bdelloidea</taxon>
        <taxon>Adinetida</taxon>
        <taxon>Adinetidae</taxon>
        <taxon>Adineta</taxon>
    </lineage>
</organism>
<protein>
    <submittedName>
        <fullName evidence="1">Uncharacterized protein</fullName>
    </submittedName>
</protein>
<keyword evidence="2" id="KW-1185">Reference proteome</keyword>
<evidence type="ECO:0000313" key="2">
    <source>
        <dbReference type="Proteomes" id="UP000663828"/>
    </source>
</evidence>
<name>A0A816HXQ7_ADIRI</name>